<evidence type="ECO:0000313" key="2">
    <source>
        <dbReference type="Proteomes" id="UP000317243"/>
    </source>
</evidence>
<dbReference type="Gene3D" id="3.40.50.720">
    <property type="entry name" value="NAD(P)-binding Rossmann-like Domain"/>
    <property type="match status" value="1"/>
</dbReference>
<dbReference type="EC" id="4.3.1.28" evidence="1"/>
<dbReference type="EMBL" id="SIHI01000116">
    <property type="protein sequence ID" value="TWT29798.1"/>
    <property type="molecule type" value="Genomic_DNA"/>
</dbReference>
<dbReference type="SUPFAM" id="SSF51735">
    <property type="entry name" value="NAD(P)-binding Rossmann-fold domains"/>
    <property type="match status" value="1"/>
</dbReference>
<gene>
    <name evidence="1" type="primary">rapL</name>
    <name evidence="1" type="ORF">KOR42_55010</name>
</gene>
<dbReference type="InterPro" id="IPR036291">
    <property type="entry name" value="NAD(P)-bd_dom_sf"/>
</dbReference>
<reference evidence="1 2" key="1">
    <citation type="submission" date="2019-02" db="EMBL/GenBank/DDBJ databases">
        <title>Deep-cultivation of Planctomycetes and their phenomic and genomic characterization uncovers novel biology.</title>
        <authorList>
            <person name="Wiegand S."/>
            <person name="Jogler M."/>
            <person name="Boedeker C."/>
            <person name="Pinto D."/>
            <person name="Vollmers J."/>
            <person name="Rivas-Marin E."/>
            <person name="Kohn T."/>
            <person name="Peeters S.H."/>
            <person name="Heuer A."/>
            <person name="Rast P."/>
            <person name="Oberbeckmann S."/>
            <person name="Bunk B."/>
            <person name="Jeske O."/>
            <person name="Meyerdierks A."/>
            <person name="Storesund J.E."/>
            <person name="Kallscheuer N."/>
            <person name="Luecker S."/>
            <person name="Lage O.M."/>
            <person name="Pohl T."/>
            <person name="Merkel B.J."/>
            <person name="Hornburger P."/>
            <person name="Mueller R.-W."/>
            <person name="Bruemmer F."/>
            <person name="Labrenz M."/>
            <person name="Spormann A.M."/>
            <person name="Op Den Camp H."/>
            <person name="Overmann J."/>
            <person name="Amann R."/>
            <person name="Jetten M.S.M."/>
            <person name="Mascher T."/>
            <person name="Medema M.H."/>
            <person name="Devos D.P."/>
            <person name="Kaster A.-K."/>
            <person name="Ovreas L."/>
            <person name="Rohde M."/>
            <person name="Galperin M.Y."/>
            <person name="Jogler C."/>
        </authorList>
    </citation>
    <scope>NUCLEOTIDE SEQUENCE [LARGE SCALE GENOMIC DNA]</scope>
    <source>
        <strain evidence="1 2">KOR42</strain>
    </source>
</reference>
<organism evidence="1 2">
    <name type="scientific">Thalassoglobus neptunius</name>
    <dbReference type="NCBI Taxonomy" id="1938619"/>
    <lineage>
        <taxon>Bacteria</taxon>
        <taxon>Pseudomonadati</taxon>
        <taxon>Planctomycetota</taxon>
        <taxon>Planctomycetia</taxon>
        <taxon>Planctomycetales</taxon>
        <taxon>Planctomycetaceae</taxon>
        <taxon>Thalassoglobus</taxon>
    </lineage>
</organism>
<dbReference type="RefSeq" id="WP_197441622.1">
    <property type="nucleotide sequence ID" value="NZ_SIHI01000116.1"/>
</dbReference>
<keyword evidence="2" id="KW-1185">Reference proteome</keyword>
<dbReference type="InterPro" id="IPR003462">
    <property type="entry name" value="ODC_Mu_crystall"/>
</dbReference>
<dbReference type="GO" id="GO:0005737">
    <property type="term" value="C:cytoplasm"/>
    <property type="evidence" value="ECO:0007669"/>
    <property type="project" value="TreeGrafter"/>
</dbReference>
<dbReference type="PANTHER" id="PTHR13812:SF19">
    <property type="entry name" value="KETIMINE REDUCTASE MU-CRYSTALLIN"/>
    <property type="match status" value="1"/>
</dbReference>
<evidence type="ECO:0000313" key="1">
    <source>
        <dbReference type="EMBL" id="TWT29798.1"/>
    </source>
</evidence>
<name>A0A5C5UUK6_9PLAN</name>
<sequence>MARHDIHCRFFSQEDLLAAGCLDIEMAMDAAQNSLSAFDQGDVLFPEKIVQIFNDETQERINCLPATFKSKAICGMKWVSVFPPNPVTHGLQNLSAVIILSEIEHGFPIAFMEGTLCSNVRVGSMGALAARYLARPDSESIGFIGAGEQAKMHLIAMKTAIPSLQRCCVAAKLPEEELQFIKEMSAIIPDMKIVGANSDLQRAASDADIIVTATSAQAPLLKAQWMKPGAFYGHVGGWEDEYAVAHQCDKIVCDDWETVKHRTQTLSRMYKDGVLTDADIHADIVELVNGSKPGRERDDERVYFNAVGLAYVDVGIAIAMYQRADEAGLGHDLQIQHEMIFEHAKLKDWVRFN</sequence>
<comment type="caution">
    <text evidence="1">The sequence shown here is derived from an EMBL/GenBank/DDBJ whole genome shotgun (WGS) entry which is preliminary data.</text>
</comment>
<dbReference type="GO" id="GO:0016829">
    <property type="term" value="F:lyase activity"/>
    <property type="evidence" value="ECO:0007669"/>
    <property type="project" value="UniProtKB-KW"/>
</dbReference>
<dbReference type="Pfam" id="PF02423">
    <property type="entry name" value="OCD_Mu_crystall"/>
    <property type="match status" value="1"/>
</dbReference>
<dbReference type="InterPro" id="IPR023401">
    <property type="entry name" value="ODC_N"/>
</dbReference>
<keyword evidence="1" id="KW-0456">Lyase</keyword>
<dbReference type="Gene3D" id="3.30.1780.10">
    <property type="entry name" value="ornithine cyclodeaminase, domain 1"/>
    <property type="match status" value="1"/>
</dbReference>
<accession>A0A5C5UUK6</accession>
<dbReference type="PIRSF" id="PIRSF001439">
    <property type="entry name" value="CryM"/>
    <property type="match status" value="1"/>
</dbReference>
<protein>
    <submittedName>
        <fullName evidence="1">L-lysine cyclodeaminase</fullName>
        <ecNumber evidence="1">4.3.1.28</ecNumber>
    </submittedName>
</protein>
<proteinExistence type="predicted"/>
<dbReference type="PANTHER" id="PTHR13812">
    <property type="entry name" value="KETIMINE REDUCTASE MU-CRYSTALLIN"/>
    <property type="match status" value="1"/>
</dbReference>
<dbReference type="Proteomes" id="UP000317243">
    <property type="component" value="Unassembled WGS sequence"/>
</dbReference>
<dbReference type="AlphaFoldDB" id="A0A5C5UUK6"/>